<dbReference type="Proteomes" id="UP000296201">
    <property type="component" value="Chromosome"/>
</dbReference>
<evidence type="ECO:0000256" key="2">
    <source>
        <dbReference type="ARBA" id="ARBA00008914"/>
    </source>
</evidence>
<dbReference type="Pfam" id="PF13677">
    <property type="entry name" value="MotB_plug"/>
    <property type="match status" value="1"/>
</dbReference>
<comment type="similarity">
    <text evidence="2">Belongs to the MotB family.</text>
</comment>
<dbReference type="InterPro" id="IPR036737">
    <property type="entry name" value="OmpA-like_sf"/>
</dbReference>
<protein>
    <submittedName>
        <fullName evidence="10">Motility protein B</fullName>
    </submittedName>
</protein>
<reference evidence="10 11" key="1">
    <citation type="submission" date="2018-08" db="EMBL/GenBank/DDBJ databases">
        <title>Horizontal acquisition of hydrogen conversion ability and other habitat adaptations in Hydrogenovibrio crunogenus strains.</title>
        <authorList>
            <person name="Gonnella G."/>
            <person name="Adam N."/>
            <person name="Perner M."/>
        </authorList>
    </citation>
    <scope>NUCLEOTIDE SEQUENCE [LARGE SCALE GENOMIC DNA]</scope>
    <source>
        <strain evidence="10 11">SP-41</strain>
    </source>
</reference>
<evidence type="ECO:0000313" key="11">
    <source>
        <dbReference type="Proteomes" id="UP000296201"/>
    </source>
</evidence>
<gene>
    <name evidence="10" type="primary">motB_2</name>
    <name evidence="10" type="ORF">GHNINEIG_00367</name>
</gene>
<dbReference type="PANTHER" id="PTHR30329">
    <property type="entry name" value="STATOR ELEMENT OF FLAGELLAR MOTOR COMPLEX"/>
    <property type="match status" value="1"/>
</dbReference>
<dbReference type="GO" id="GO:0005886">
    <property type="term" value="C:plasma membrane"/>
    <property type="evidence" value="ECO:0007669"/>
    <property type="project" value="UniProtKB-SubCell"/>
</dbReference>
<evidence type="ECO:0000256" key="6">
    <source>
        <dbReference type="ARBA" id="ARBA00023136"/>
    </source>
</evidence>
<sequence length="230" mass="25981">MSALALKARSSWLFSFGDLVTLLITFFIMMIVLNKGEISQVQKWAENQLDDAYVQLTNQMDGAQYISLSRTAHGIAVNISHPEAFVKGGYNLSSALESELNQLGNALQSLKIFHLERSDVPIHILRIADSESLSWRSEVSVAGYTDDDQIDPESPLRNNWFLSTMRAQNVMKSLYRSSGLEQYQFGVTGYGKYRPVASNETREGKAKNRRVQVMISATFEKSITQPKWFK</sequence>
<evidence type="ECO:0000256" key="4">
    <source>
        <dbReference type="ARBA" id="ARBA00022692"/>
    </source>
</evidence>
<evidence type="ECO:0000256" key="1">
    <source>
        <dbReference type="ARBA" id="ARBA00004162"/>
    </source>
</evidence>
<feature type="transmembrane region" description="Helical" evidence="8">
    <location>
        <begin position="12"/>
        <end position="33"/>
    </location>
</feature>
<evidence type="ECO:0000259" key="9">
    <source>
        <dbReference type="PROSITE" id="PS51123"/>
    </source>
</evidence>
<keyword evidence="4 8" id="KW-0812">Transmembrane</keyword>
<proteinExistence type="inferred from homology"/>
<keyword evidence="5 8" id="KW-1133">Transmembrane helix</keyword>
<comment type="subcellular location">
    <subcellularLocation>
        <location evidence="1">Cell membrane</location>
        <topology evidence="1">Single-pass membrane protein</topology>
    </subcellularLocation>
</comment>
<name>A0A4P7NXT7_9GAMM</name>
<dbReference type="AlphaFoldDB" id="A0A4P7NXT7"/>
<evidence type="ECO:0000256" key="7">
    <source>
        <dbReference type="PROSITE-ProRule" id="PRU00473"/>
    </source>
</evidence>
<accession>A0A4P7NXT7</accession>
<evidence type="ECO:0000256" key="5">
    <source>
        <dbReference type="ARBA" id="ARBA00022989"/>
    </source>
</evidence>
<dbReference type="CDD" id="cd07185">
    <property type="entry name" value="OmpA_C-like"/>
    <property type="match status" value="1"/>
</dbReference>
<dbReference type="PROSITE" id="PS51123">
    <property type="entry name" value="OMPA_2"/>
    <property type="match status" value="1"/>
</dbReference>
<dbReference type="EMBL" id="CP032096">
    <property type="protein sequence ID" value="QBZ82339.1"/>
    <property type="molecule type" value="Genomic_DNA"/>
</dbReference>
<organism evidence="10 11">
    <name type="scientific">Hydrogenovibrio crunogenus</name>
    <dbReference type="NCBI Taxonomy" id="39765"/>
    <lineage>
        <taxon>Bacteria</taxon>
        <taxon>Pseudomonadati</taxon>
        <taxon>Pseudomonadota</taxon>
        <taxon>Gammaproteobacteria</taxon>
        <taxon>Thiotrichales</taxon>
        <taxon>Piscirickettsiaceae</taxon>
        <taxon>Hydrogenovibrio</taxon>
    </lineage>
</organism>
<dbReference type="InterPro" id="IPR006665">
    <property type="entry name" value="OmpA-like"/>
</dbReference>
<keyword evidence="6 7" id="KW-0472">Membrane</keyword>
<dbReference type="InterPro" id="IPR050330">
    <property type="entry name" value="Bact_OuterMem_StrucFunc"/>
</dbReference>
<evidence type="ECO:0000256" key="8">
    <source>
        <dbReference type="SAM" id="Phobius"/>
    </source>
</evidence>
<dbReference type="PANTHER" id="PTHR30329:SF21">
    <property type="entry name" value="LIPOPROTEIN YIAD-RELATED"/>
    <property type="match status" value="1"/>
</dbReference>
<keyword evidence="3" id="KW-1003">Cell membrane</keyword>
<dbReference type="InterPro" id="IPR025713">
    <property type="entry name" value="MotB-like_N_dom"/>
</dbReference>
<dbReference type="SUPFAM" id="SSF103088">
    <property type="entry name" value="OmpA-like"/>
    <property type="match status" value="1"/>
</dbReference>
<dbReference type="Pfam" id="PF00691">
    <property type="entry name" value="OmpA"/>
    <property type="match status" value="1"/>
</dbReference>
<keyword evidence="11" id="KW-1185">Reference proteome</keyword>
<dbReference type="Gene3D" id="3.30.1330.60">
    <property type="entry name" value="OmpA-like domain"/>
    <property type="match status" value="1"/>
</dbReference>
<evidence type="ECO:0000256" key="3">
    <source>
        <dbReference type="ARBA" id="ARBA00022475"/>
    </source>
</evidence>
<dbReference type="OrthoDB" id="5618649at2"/>
<dbReference type="RefSeq" id="WP_135795057.1">
    <property type="nucleotide sequence ID" value="NZ_CP032096.1"/>
</dbReference>
<evidence type="ECO:0000313" key="10">
    <source>
        <dbReference type="EMBL" id="QBZ82339.1"/>
    </source>
</evidence>
<feature type="domain" description="OmpA-like" evidence="9">
    <location>
        <begin position="72"/>
        <end position="219"/>
    </location>
</feature>